<dbReference type="EMBL" id="KQ965732">
    <property type="protein sequence ID" value="KXS21896.1"/>
    <property type="molecule type" value="Genomic_DNA"/>
</dbReference>
<gene>
    <name evidence="2" type="ORF">M427DRAFT_65805</name>
</gene>
<accession>A0A139AYU1</accession>
<name>A0A139AYU1_GONPJ</name>
<protein>
    <recommendedName>
        <fullName evidence="4">TPR-like protein</fullName>
    </recommendedName>
</protein>
<proteinExistence type="predicted"/>
<dbReference type="SUPFAM" id="SSF48452">
    <property type="entry name" value="TPR-like"/>
    <property type="match status" value="1"/>
</dbReference>
<dbReference type="OrthoDB" id="2124108at2759"/>
<evidence type="ECO:0000313" key="3">
    <source>
        <dbReference type="Proteomes" id="UP000070544"/>
    </source>
</evidence>
<keyword evidence="3" id="KW-1185">Reference proteome</keyword>
<reference evidence="2 3" key="1">
    <citation type="journal article" date="2015" name="Genome Biol. Evol.">
        <title>Phylogenomic analyses indicate that early fungi evolved digesting cell walls of algal ancestors of land plants.</title>
        <authorList>
            <person name="Chang Y."/>
            <person name="Wang S."/>
            <person name="Sekimoto S."/>
            <person name="Aerts A.L."/>
            <person name="Choi C."/>
            <person name="Clum A."/>
            <person name="LaButti K.M."/>
            <person name="Lindquist E.A."/>
            <person name="Yee Ngan C."/>
            <person name="Ohm R.A."/>
            <person name="Salamov A.A."/>
            <person name="Grigoriev I.V."/>
            <person name="Spatafora J.W."/>
            <person name="Berbee M.L."/>
        </authorList>
    </citation>
    <scope>NUCLEOTIDE SEQUENCE [LARGE SCALE GENOMIC DNA]</scope>
    <source>
        <strain evidence="2 3">JEL478</strain>
    </source>
</reference>
<dbReference type="InterPro" id="IPR011990">
    <property type="entry name" value="TPR-like_helical_dom_sf"/>
</dbReference>
<dbReference type="Gene3D" id="1.25.40.10">
    <property type="entry name" value="Tetratricopeptide repeat domain"/>
    <property type="match status" value="1"/>
</dbReference>
<dbReference type="AlphaFoldDB" id="A0A139AYU1"/>
<evidence type="ECO:0000313" key="2">
    <source>
        <dbReference type="EMBL" id="KXS21896.1"/>
    </source>
</evidence>
<organism evidence="2 3">
    <name type="scientific">Gonapodya prolifera (strain JEL478)</name>
    <name type="common">Monoblepharis prolifera</name>
    <dbReference type="NCBI Taxonomy" id="1344416"/>
    <lineage>
        <taxon>Eukaryota</taxon>
        <taxon>Fungi</taxon>
        <taxon>Fungi incertae sedis</taxon>
        <taxon>Chytridiomycota</taxon>
        <taxon>Chytridiomycota incertae sedis</taxon>
        <taxon>Monoblepharidomycetes</taxon>
        <taxon>Monoblepharidales</taxon>
        <taxon>Gonapodyaceae</taxon>
        <taxon>Gonapodya</taxon>
    </lineage>
</organism>
<evidence type="ECO:0000256" key="1">
    <source>
        <dbReference type="SAM" id="MobiDB-lite"/>
    </source>
</evidence>
<evidence type="ECO:0008006" key="4">
    <source>
        <dbReference type="Google" id="ProtNLM"/>
    </source>
</evidence>
<dbReference type="Proteomes" id="UP000070544">
    <property type="component" value="Unassembled WGS sequence"/>
</dbReference>
<feature type="region of interest" description="Disordered" evidence="1">
    <location>
        <begin position="1"/>
        <end position="34"/>
    </location>
</feature>
<sequence length="330" mass="36869">MESELAFAAVDDEESLASSRVRKKKSDGESPAQYVPRCPAVESQFVGKRPWERHDASFASTNVVTEVREIADFLYLRRQYRDALELIREFRSYNSQRRKPFSTKEIDEVAARCEGKLGNWSSAVMEMEKLANLENEPGLFFFHGCALGNTGRYRDALSILQKYSDLRGDYLVWLKMSEIVQQWAESLAAGIGPIEGTPSEETSTTSTTPLLLLCSVLHATGVRLLMHSISPELPASRASDFRARHLRAEVARVEKAGVVLAKAHPDQDMKDVRVLVVQHLSAGGELGTLLGEERALWFVNSKICDEKWWDVDRTVDLDGGALEGSGVHQL</sequence>